<dbReference type="AlphaFoldDB" id="A0A914VUE9"/>
<keyword evidence="1" id="KW-0732">Signal</keyword>
<protein>
    <submittedName>
        <fullName evidence="3">Uncharacterized protein</fullName>
    </submittedName>
</protein>
<reference evidence="3" key="1">
    <citation type="submission" date="2022-11" db="UniProtKB">
        <authorList>
            <consortium name="WormBaseParasite"/>
        </authorList>
    </citation>
    <scope>IDENTIFICATION</scope>
</reference>
<evidence type="ECO:0000313" key="3">
    <source>
        <dbReference type="WBParaSite" id="PSAMB.scaffold2491size22921.g18069.t1"/>
    </source>
</evidence>
<proteinExistence type="predicted"/>
<name>A0A914VUE9_9BILA</name>
<feature type="chain" id="PRO_5038114939" evidence="1">
    <location>
        <begin position="21"/>
        <end position="203"/>
    </location>
</feature>
<dbReference type="WBParaSite" id="PSAMB.scaffold2491size22921.g18069.t1">
    <property type="protein sequence ID" value="PSAMB.scaffold2491size22921.g18069.t1"/>
    <property type="gene ID" value="PSAMB.scaffold2491size22921.g18069"/>
</dbReference>
<accession>A0A914VUE9</accession>
<evidence type="ECO:0000313" key="2">
    <source>
        <dbReference type="Proteomes" id="UP000887566"/>
    </source>
</evidence>
<keyword evidence="2" id="KW-1185">Reference proteome</keyword>
<feature type="signal peptide" evidence="1">
    <location>
        <begin position="1"/>
        <end position="20"/>
    </location>
</feature>
<dbReference type="Proteomes" id="UP000887566">
    <property type="component" value="Unplaced"/>
</dbReference>
<evidence type="ECO:0000256" key="1">
    <source>
        <dbReference type="SAM" id="SignalP"/>
    </source>
</evidence>
<organism evidence="2 3">
    <name type="scientific">Plectus sambesii</name>
    <dbReference type="NCBI Taxonomy" id="2011161"/>
    <lineage>
        <taxon>Eukaryota</taxon>
        <taxon>Metazoa</taxon>
        <taxon>Ecdysozoa</taxon>
        <taxon>Nematoda</taxon>
        <taxon>Chromadorea</taxon>
        <taxon>Plectida</taxon>
        <taxon>Plectina</taxon>
        <taxon>Plectoidea</taxon>
        <taxon>Plectidae</taxon>
        <taxon>Plectus</taxon>
    </lineage>
</organism>
<sequence length="203" mass="22480">MMRTCLCVLIIAFCANVGLGLSMLRSKRAAHCGNVTCSSGDFCLNQKCLTPCQGTLCVVGVENCDSGKCVPKPKLQNETCGATKCAVGDRCIDEKCRFPCGGHLCFTGEDYCDSERCVPFPTCKRGARLVGRTCMVDCINDICDAETQQCDTEGNCEEKYREEKFGTIQNEKFEKLTCATFRCPPFTVCEMRNDRPFCAYLKH</sequence>